<name>A0A0R1QWI8_9LACO</name>
<dbReference type="GO" id="GO:0008270">
    <property type="term" value="F:zinc ion binding"/>
    <property type="evidence" value="ECO:0007669"/>
    <property type="project" value="InterPro"/>
</dbReference>
<dbReference type="PATRIC" id="fig|1423805.4.peg.509"/>
<dbReference type="GO" id="GO:0004222">
    <property type="term" value="F:metalloendopeptidase activity"/>
    <property type="evidence" value="ECO:0007669"/>
    <property type="project" value="InterPro"/>
</dbReference>
<evidence type="ECO:0000313" key="8">
    <source>
        <dbReference type="Proteomes" id="UP000051835"/>
    </source>
</evidence>
<dbReference type="PANTHER" id="PTHR10201:SF323">
    <property type="entry name" value="MATRIX METALLOPROTEINASE-21"/>
    <property type="match status" value="1"/>
</dbReference>
<comment type="caution">
    <text evidence="7">The sequence shown here is derived from an EMBL/GenBank/DDBJ whole genome shotgun (WGS) entry which is preliminary data.</text>
</comment>
<keyword evidence="2" id="KW-0479">Metal-binding</keyword>
<feature type="domain" description="Peptidase metallopeptidase" evidence="6">
    <location>
        <begin position="57"/>
        <end position="211"/>
    </location>
</feature>
<organism evidence="7 8">
    <name type="scientific">Levilactobacillus spicheri DSM 15429</name>
    <dbReference type="NCBI Taxonomy" id="1423805"/>
    <lineage>
        <taxon>Bacteria</taxon>
        <taxon>Bacillati</taxon>
        <taxon>Bacillota</taxon>
        <taxon>Bacilli</taxon>
        <taxon>Lactobacillales</taxon>
        <taxon>Lactobacillaceae</taxon>
        <taxon>Levilactobacillus</taxon>
    </lineage>
</organism>
<dbReference type="PANTHER" id="PTHR10201">
    <property type="entry name" value="MATRIX METALLOPROTEINASE"/>
    <property type="match status" value="1"/>
</dbReference>
<keyword evidence="4" id="KW-0862">Zinc</keyword>
<dbReference type="SUPFAM" id="SSF55486">
    <property type="entry name" value="Metalloproteases ('zincins'), catalytic domain"/>
    <property type="match status" value="1"/>
</dbReference>
<dbReference type="EMBL" id="AZFC01000035">
    <property type="protein sequence ID" value="KRL47018.1"/>
    <property type="molecule type" value="Genomic_DNA"/>
</dbReference>
<dbReference type="Proteomes" id="UP000051835">
    <property type="component" value="Unassembled WGS sequence"/>
</dbReference>
<protein>
    <submittedName>
        <fullName evidence="7">Zn-dependent protease</fullName>
    </submittedName>
</protein>
<dbReference type="Pfam" id="PF00413">
    <property type="entry name" value="Peptidase_M10"/>
    <property type="match status" value="1"/>
</dbReference>
<evidence type="ECO:0000256" key="3">
    <source>
        <dbReference type="ARBA" id="ARBA00022801"/>
    </source>
</evidence>
<dbReference type="GO" id="GO:0006508">
    <property type="term" value="P:proteolysis"/>
    <property type="evidence" value="ECO:0007669"/>
    <property type="project" value="UniProtKB-KW"/>
</dbReference>
<evidence type="ECO:0000256" key="1">
    <source>
        <dbReference type="ARBA" id="ARBA00022670"/>
    </source>
</evidence>
<dbReference type="GO" id="GO:0031012">
    <property type="term" value="C:extracellular matrix"/>
    <property type="evidence" value="ECO:0007669"/>
    <property type="project" value="InterPro"/>
</dbReference>
<reference evidence="7 8" key="1">
    <citation type="journal article" date="2015" name="Genome Announc.">
        <title>Expanding the biotechnology potential of lactobacilli through comparative genomics of 213 strains and associated genera.</title>
        <authorList>
            <person name="Sun Z."/>
            <person name="Harris H.M."/>
            <person name="McCann A."/>
            <person name="Guo C."/>
            <person name="Argimon S."/>
            <person name="Zhang W."/>
            <person name="Yang X."/>
            <person name="Jeffery I.B."/>
            <person name="Cooney J.C."/>
            <person name="Kagawa T.F."/>
            <person name="Liu W."/>
            <person name="Song Y."/>
            <person name="Salvetti E."/>
            <person name="Wrobel A."/>
            <person name="Rasinkangas P."/>
            <person name="Parkhill J."/>
            <person name="Rea M.C."/>
            <person name="O'Sullivan O."/>
            <person name="Ritari J."/>
            <person name="Douillard F.P."/>
            <person name="Paul Ross R."/>
            <person name="Yang R."/>
            <person name="Briner A.E."/>
            <person name="Felis G.E."/>
            <person name="de Vos W.M."/>
            <person name="Barrangou R."/>
            <person name="Klaenhammer T.R."/>
            <person name="Caufield P.W."/>
            <person name="Cui Y."/>
            <person name="Zhang H."/>
            <person name="O'Toole P.W."/>
        </authorList>
    </citation>
    <scope>NUCLEOTIDE SEQUENCE [LARGE SCALE GENOMIC DNA]</scope>
    <source>
        <strain evidence="7 8">DSM 15429</strain>
    </source>
</reference>
<gene>
    <name evidence="7" type="ORF">FD37_GL000500</name>
</gene>
<dbReference type="InterPro" id="IPR001818">
    <property type="entry name" value="Pept_M10_metallopeptidase"/>
</dbReference>
<dbReference type="SMART" id="SM00235">
    <property type="entry name" value="ZnMc"/>
    <property type="match status" value="1"/>
</dbReference>
<evidence type="ECO:0000256" key="5">
    <source>
        <dbReference type="ARBA" id="ARBA00023049"/>
    </source>
</evidence>
<evidence type="ECO:0000256" key="4">
    <source>
        <dbReference type="ARBA" id="ARBA00022833"/>
    </source>
</evidence>
<dbReference type="AlphaFoldDB" id="A0A0R1QWI8"/>
<dbReference type="InterPro" id="IPR024079">
    <property type="entry name" value="MetalloPept_cat_dom_sf"/>
</dbReference>
<keyword evidence="5" id="KW-0482">Metalloprotease</keyword>
<dbReference type="InterPro" id="IPR006026">
    <property type="entry name" value="Peptidase_Metallo"/>
</dbReference>
<keyword evidence="3" id="KW-0378">Hydrolase</keyword>
<evidence type="ECO:0000313" key="7">
    <source>
        <dbReference type="EMBL" id="KRL47018.1"/>
    </source>
</evidence>
<accession>A0A0R1QWI8</accession>
<evidence type="ECO:0000256" key="2">
    <source>
        <dbReference type="ARBA" id="ARBA00022723"/>
    </source>
</evidence>
<proteinExistence type="predicted"/>
<dbReference type="Gene3D" id="3.40.390.10">
    <property type="entry name" value="Collagenase (Catalytic Domain)"/>
    <property type="match status" value="1"/>
</dbReference>
<evidence type="ECO:0000259" key="6">
    <source>
        <dbReference type="SMART" id="SM00235"/>
    </source>
</evidence>
<sequence>MFKRKASLKKHQTFGILESGLKIMFAKVMKQIAIVAASCALALTNLGGTVNAAENAKTPTWGAWKTTTITYKTDVSSNYYKGVWKNAVKSWNKVGVVELVPAKSGQSADITLTSSNSLKTKGDDLAGYTNYSYYQKKDNNQIVSATSTLNKKLLTKYNYTKKQRTNVATHEIGHALGLSHSKSEASVMFASERYASIDQQDKAALESVYNN</sequence>
<keyword evidence="1 7" id="KW-0645">Protease</keyword>